<name>A0AAW8TDD0_9ENTE</name>
<comment type="caution">
    <text evidence="3">The sequence shown here is derived from an EMBL/GenBank/DDBJ whole genome shotgun (WGS) entry which is preliminary data.</text>
</comment>
<dbReference type="EMBL" id="JARPYT010000002">
    <property type="protein sequence ID" value="MDT2636206.1"/>
    <property type="molecule type" value="Genomic_DNA"/>
</dbReference>
<dbReference type="InterPro" id="IPR046748">
    <property type="entry name" value="HipA_2"/>
</dbReference>
<dbReference type="AlphaFoldDB" id="A0AAW8TDD0"/>
<dbReference type="RefSeq" id="WP_311800492.1">
    <property type="nucleotide sequence ID" value="NZ_JARPYS010000015.1"/>
</dbReference>
<evidence type="ECO:0000256" key="1">
    <source>
        <dbReference type="SAM" id="MobiDB-lite"/>
    </source>
</evidence>
<dbReference type="Pfam" id="PF20613">
    <property type="entry name" value="HipA_2"/>
    <property type="match status" value="1"/>
</dbReference>
<gene>
    <name evidence="3" type="ORF">P7D36_01595</name>
</gene>
<protein>
    <recommendedName>
        <fullName evidence="2">HipA-like kinase domain-containing protein</fullName>
    </recommendedName>
</protein>
<dbReference type="Proteomes" id="UP001245561">
    <property type="component" value="Unassembled WGS sequence"/>
</dbReference>
<evidence type="ECO:0000313" key="4">
    <source>
        <dbReference type="Proteomes" id="UP001245561"/>
    </source>
</evidence>
<sequence length="267" mass="30539">MSKQRPNVTSVSEKLKNGTTHPFSVKTDEDKIYVLKGIHDECTNKALINELISARLAELLDLPIPPHKIVSLSQNLINENTEMSLLNFKSGPCFASLYIKGNPRINPMYLESITNKCDIPGIVLFDQIILNSDRSNNDGNLYYNPKNKTLMIIDHTNIFGGFQYWTPNDLRQRMKIPPLTINNLDGKLYKYLVPYICGNSPFHKIEEKLNSVSASDISGLFLDIPLEWKLTSEDIDVMKEFILHQIKHYKEILPQLKNVFTQWKGAC</sequence>
<organism evidence="3 4">
    <name type="scientific">Enterococcus dongliensis</name>
    <dbReference type="NCBI Taxonomy" id="2559925"/>
    <lineage>
        <taxon>Bacteria</taxon>
        <taxon>Bacillati</taxon>
        <taxon>Bacillota</taxon>
        <taxon>Bacilli</taxon>
        <taxon>Lactobacillales</taxon>
        <taxon>Enterococcaceae</taxon>
        <taxon>Enterococcus</taxon>
    </lineage>
</organism>
<feature type="region of interest" description="Disordered" evidence="1">
    <location>
        <begin position="1"/>
        <end position="20"/>
    </location>
</feature>
<feature type="domain" description="HipA-like kinase" evidence="2">
    <location>
        <begin position="8"/>
        <end position="158"/>
    </location>
</feature>
<reference evidence="3" key="1">
    <citation type="submission" date="2023-03" db="EMBL/GenBank/DDBJ databases">
        <authorList>
            <person name="Shen W."/>
            <person name="Cai J."/>
        </authorList>
    </citation>
    <scope>NUCLEOTIDE SEQUENCE</scope>
    <source>
        <strain evidence="3">P55-2</strain>
    </source>
</reference>
<accession>A0AAW8TDD0</accession>
<evidence type="ECO:0000259" key="2">
    <source>
        <dbReference type="Pfam" id="PF20613"/>
    </source>
</evidence>
<proteinExistence type="predicted"/>
<evidence type="ECO:0000313" key="3">
    <source>
        <dbReference type="EMBL" id="MDT2636206.1"/>
    </source>
</evidence>